<dbReference type="AlphaFoldDB" id="A0A8H4PXR3"/>
<protein>
    <recommendedName>
        <fullName evidence="4">Mucin</fullName>
    </recommendedName>
</protein>
<organism evidence="2 3">
    <name type="scientific">Ophiocordyceps sinensis</name>
    <dbReference type="NCBI Taxonomy" id="72228"/>
    <lineage>
        <taxon>Eukaryota</taxon>
        <taxon>Fungi</taxon>
        <taxon>Dikarya</taxon>
        <taxon>Ascomycota</taxon>
        <taxon>Pezizomycotina</taxon>
        <taxon>Sordariomycetes</taxon>
        <taxon>Hypocreomycetidae</taxon>
        <taxon>Hypocreales</taxon>
        <taxon>Ophiocordycipitaceae</taxon>
        <taxon>Ophiocordyceps</taxon>
    </lineage>
</organism>
<keyword evidence="3" id="KW-1185">Reference proteome</keyword>
<sequence>MPTAAANQPRGATHTDDTADGLYECFRWLEEDDTLDLRLFLDDYHFNLREEVLVPNKSQGQRPSFRRHLSISKLPFGGRVSGTFHRPENKDDVAPLSPNSPALGSPGHAPRRSRALSLISPNKQSLPDVSAVMDPTASHYQDPEARMKLRVYLASPHKFDEAIEFGFPSMDAVQNQEHLNHRRMGSQESPKLQTFLEDDASSMYSEASAADPESPRTPEAAEHARGSHDKGPGLKVDCAQAPACSREMTLRMTLTRPDLRSHEGQAYSWQKGSVDWRSHSRDEPLSPLLLDPKESIERQLAAIDQEELANENGVVKRFWKRVRRT</sequence>
<evidence type="ECO:0008006" key="4">
    <source>
        <dbReference type="Google" id="ProtNLM"/>
    </source>
</evidence>
<evidence type="ECO:0000313" key="2">
    <source>
        <dbReference type="EMBL" id="KAF4512469.1"/>
    </source>
</evidence>
<dbReference type="OrthoDB" id="5380370at2759"/>
<comment type="caution">
    <text evidence="2">The sequence shown here is derived from an EMBL/GenBank/DDBJ whole genome shotgun (WGS) entry which is preliminary data.</text>
</comment>
<reference evidence="2 3" key="1">
    <citation type="journal article" date="2020" name="Genome Biol. Evol.">
        <title>A new high-quality draft genome assembly of the Chinese cordyceps Ophiocordyceps sinensis.</title>
        <authorList>
            <person name="Shu R."/>
            <person name="Zhang J."/>
            <person name="Meng Q."/>
            <person name="Zhang H."/>
            <person name="Zhou G."/>
            <person name="Li M."/>
            <person name="Wu P."/>
            <person name="Zhao Y."/>
            <person name="Chen C."/>
            <person name="Qin Q."/>
        </authorList>
    </citation>
    <scope>NUCLEOTIDE SEQUENCE [LARGE SCALE GENOMIC DNA]</scope>
    <source>
        <strain evidence="2 3">IOZ07</strain>
    </source>
</reference>
<gene>
    <name evidence="2" type="ORF">G6O67_001605</name>
</gene>
<feature type="region of interest" description="Disordered" evidence="1">
    <location>
        <begin position="80"/>
        <end position="113"/>
    </location>
</feature>
<accession>A0A8H4PXR3</accession>
<evidence type="ECO:0000256" key="1">
    <source>
        <dbReference type="SAM" id="MobiDB-lite"/>
    </source>
</evidence>
<dbReference type="Proteomes" id="UP000557566">
    <property type="component" value="Unassembled WGS sequence"/>
</dbReference>
<evidence type="ECO:0000313" key="3">
    <source>
        <dbReference type="Proteomes" id="UP000557566"/>
    </source>
</evidence>
<dbReference type="EMBL" id="JAAVMX010000002">
    <property type="protein sequence ID" value="KAF4512469.1"/>
    <property type="molecule type" value="Genomic_DNA"/>
</dbReference>
<feature type="compositionally biased region" description="Basic and acidic residues" evidence="1">
    <location>
        <begin position="213"/>
        <end position="232"/>
    </location>
</feature>
<feature type="region of interest" description="Disordered" evidence="1">
    <location>
        <begin position="201"/>
        <end position="234"/>
    </location>
</feature>
<proteinExistence type="predicted"/>
<name>A0A8H4PXR3_9HYPO</name>